<dbReference type="GO" id="GO:0015031">
    <property type="term" value="P:protein transport"/>
    <property type="evidence" value="ECO:0007669"/>
    <property type="project" value="UniProtKB-KW"/>
</dbReference>
<comment type="similarity">
    <text evidence="3 13">Belongs to the dynein light chain family.</text>
</comment>
<evidence type="ECO:0000256" key="6">
    <source>
        <dbReference type="ARBA" id="ARBA00022701"/>
    </source>
</evidence>
<dbReference type="GO" id="GO:0051028">
    <property type="term" value="P:mRNA transport"/>
    <property type="evidence" value="ECO:0007669"/>
    <property type="project" value="UniProtKB-KW"/>
</dbReference>
<dbReference type="GO" id="GO:0007017">
    <property type="term" value="P:microtubule-based process"/>
    <property type="evidence" value="ECO:0007669"/>
    <property type="project" value="InterPro"/>
</dbReference>
<evidence type="ECO:0000256" key="7">
    <source>
        <dbReference type="ARBA" id="ARBA00022816"/>
    </source>
</evidence>
<keyword evidence="7" id="KW-0509">mRNA transport</keyword>
<evidence type="ECO:0000256" key="9">
    <source>
        <dbReference type="ARBA" id="ARBA00023017"/>
    </source>
</evidence>
<dbReference type="PANTHER" id="PTHR11886">
    <property type="entry name" value="DYNEIN LIGHT CHAIN"/>
    <property type="match status" value="1"/>
</dbReference>
<gene>
    <name evidence="14" type="ORF">RMAR1173_LOCUS13296</name>
</gene>
<dbReference type="SUPFAM" id="SSF54648">
    <property type="entry name" value="DLC"/>
    <property type="match status" value="1"/>
</dbReference>
<evidence type="ECO:0000256" key="8">
    <source>
        <dbReference type="ARBA" id="ARBA00022927"/>
    </source>
</evidence>
<dbReference type="PANTHER" id="PTHR11886:SF35">
    <property type="entry name" value="DYNEIN LIGHT CHAIN"/>
    <property type="match status" value="1"/>
</dbReference>
<dbReference type="InterPro" id="IPR001372">
    <property type="entry name" value="Dynein_light_chain_typ-1/2"/>
</dbReference>
<comment type="subcellular location">
    <subcellularLocation>
        <location evidence="2 13">Cytoplasm</location>
        <location evidence="2 13">Cytoskeleton</location>
    </subcellularLocation>
    <subcellularLocation>
        <location evidence="1">Nucleus</location>
    </subcellularLocation>
</comment>
<evidence type="ECO:0000313" key="14">
    <source>
        <dbReference type="EMBL" id="CAD9695826.1"/>
    </source>
</evidence>
<dbReference type="PROSITE" id="PS01239">
    <property type="entry name" value="DYNEIN_LIGHT_1"/>
    <property type="match status" value="1"/>
</dbReference>
<accession>A0A7S2SC93</accession>
<dbReference type="GO" id="GO:0045505">
    <property type="term" value="F:dynein intermediate chain binding"/>
    <property type="evidence" value="ECO:0007669"/>
    <property type="project" value="TreeGrafter"/>
</dbReference>
<sequence length="104" mass="11695">MAAKQEEKTVDEELSVRVIHKEANDEMHQFAVETAGAAYSSLVKGEKLHMKDLAEEVKKEFDAKYGGTWHVIVGKSFGSFVSHEVQCITYFFIGQVGFLIFKHG</sequence>
<evidence type="ECO:0000256" key="3">
    <source>
        <dbReference type="ARBA" id="ARBA00010156"/>
    </source>
</evidence>
<name>A0A7S2SC93_9STRA</name>
<evidence type="ECO:0000256" key="13">
    <source>
        <dbReference type="RuleBase" id="RU365010"/>
    </source>
</evidence>
<keyword evidence="4" id="KW-0813">Transport</keyword>
<evidence type="ECO:0000256" key="10">
    <source>
        <dbReference type="ARBA" id="ARBA00023175"/>
    </source>
</evidence>
<evidence type="ECO:0000256" key="1">
    <source>
        <dbReference type="ARBA" id="ARBA00004123"/>
    </source>
</evidence>
<evidence type="ECO:0000256" key="4">
    <source>
        <dbReference type="ARBA" id="ARBA00022448"/>
    </source>
</evidence>
<keyword evidence="5 13" id="KW-0963">Cytoplasm</keyword>
<keyword evidence="9 13" id="KW-0243">Dynein</keyword>
<evidence type="ECO:0000256" key="5">
    <source>
        <dbReference type="ARBA" id="ARBA00022490"/>
    </source>
</evidence>
<evidence type="ECO:0000256" key="11">
    <source>
        <dbReference type="ARBA" id="ARBA00023212"/>
    </source>
</evidence>
<dbReference type="GO" id="GO:0005874">
    <property type="term" value="C:microtubule"/>
    <property type="evidence" value="ECO:0007669"/>
    <property type="project" value="UniProtKB-KW"/>
</dbReference>
<dbReference type="SMART" id="SM01375">
    <property type="entry name" value="Dynein_light"/>
    <property type="match status" value="1"/>
</dbReference>
<dbReference type="Pfam" id="PF01221">
    <property type="entry name" value="Dynein_light"/>
    <property type="match status" value="1"/>
</dbReference>
<keyword evidence="8" id="KW-0653">Protein transport</keyword>
<dbReference type="GO" id="GO:0005634">
    <property type="term" value="C:nucleus"/>
    <property type="evidence" value="ECO:0007669"/>
    <property type="project" value="UniProtKB-SubCell"/>
</dbReference>
<dbReference type="InterPro" id="IPR019763">
    <property type="entry name" value="Dynein_light_1/2_CS"/>
</dbReference>
<keyword evidence="12" id="KW-0539">Nucleus</keyword>
<dbReference type="InterPro" id="IPR037177">
    <property type="entry name" value="DLC_sf"/>
</dbReference>
<protein>
    <recommendedName>
        <fullName evidence="13">Dynein light chain</fullName>
    </recommendedName>
</protein>
<proteinExistence type="inferred from homology"/>
<keyword evidence="6 13" id="KW-0493">Microtubule</keyword>
<reference evidence="14" key="1">
    <citation type="submission" date="2021-01" db="EMBL/GenBank/DDBJ databases">
        <authorList>
            <person name="Corre E."/>
            <person name="Pelletier E."/>
            <person name="Niang G."/>
            <person name="Scheremetjew M."/>
            <person name="Finn R."/>
            <person name="Kale V."/>
            <person name="Holt S."/>
            <person name="Cochrane G."/>
            <person name="Meng A."/>
            <person name="Brown T."/>
            <person name="Cohen L."/>
        </authorList>
    </citation>
    <scope>NUCLEOTIDE SEQUENCE</scope>
    <source>
        <strain evidence="14">CCMP1243</strain>
    </source>
</reference>
<keyword evidence="11 13" id="KW-0206">Cytoskeleton</keyword>
<organism evidence="14">
    <name type="scientific">Rhizochromulina marina</name>
    <dbReference type="NCBI Taxonomy" id="1034831"/>
    <lineage>
        <taxon>Eukaryota</taxon>
        <taxon>Sar</taxon>
        <taxon>Stramenopiles</taxon>
        <taxon>Ochrophyta</taxon>
        <taxon>Dictyochophyceae</taxon>
        <taxon>Rhizochromulinales</taxon>
        <taxon>Rhizochromulina</taxon>
    </lineage>
</organism>
<evidence type="ECO:0000256" key="2">
    <source>
        <dbReference type="ARBA" id="ARBA00004245"/>
    </source>
</evidence>
<dbReference type="GO" id="GO:0005868">
    <property type="term" value="C:cytoplasmic dynein complex"/>
    <property type="evidence" value="ECO:0007669"/>
    <property type="project" value="TreeGrafter"/>
</dbReference>
<dbReference type="FunFam" id="3.30.740.10:FF:000005">
    <property type="entry name" value="Dynein light chain"/>
    <property type="match status" value="1"/>
</dbReference>
<dbReference type="EMBL" id="HBHJ01020061">
    <property type="protein sequence ID" value="CAD9695826.1"/>
    <property type="molecule type" value="Transcribed_RNA"/>
</dbReference>
<dbReference type="AlphaFoldDB" id="A0A7S2SC93"/>
<keyword evidence="10 13" id="KW-0505">Motor protein</keyword>
<evidence type="ECO:0000256" key="12">
    <source>
        <dbReference type="ARBA" id="ARBA00023242"/>
    </source>
</evidence>
<dbReference type="Gene3D" id="3.30.740.10">
    <property type="entry name" value="Protein Inhibitor Of Neuronal Nitric Oxide Synthase"/>
    <property type="match status" value="1"/>
</dbReference>